<reference evidence="2" key="2">
    <citation type="submission" date="2021-04" db="EMBL/GenBank/DDBJ databases">
        <authorList>
            <person name="Podell S."/>
        </authorList>
    </citation>
    <scope>NUCLEOTIDE SEQUENCE</scope>
    <source>
        <strain evidence="2">Hildebrandi</strain>
    </source>
</reference>
<evidence type="ECO:0000256" key="1">
    <source>
        <dbReference type="SAM" id="MobiDB-lite"/>
    </source>
</evidence>
<evidence type="ECO:0000313" key="2">
    <source>
        <dbReference type="EMBL" id="KAG7354209.1"/>
    </source>
</evidence>
<dbReference type="Proteomes" id="UP000693970">
    <property type="component" value="Unassembled WGS sequence"/>
</dbReference>
<gene>
    <name evidence="2" type="ORF">IV203_003565</name>
</gene>
<dbReference type="AlphaFoldDB" id="A0A9K3PR33"/>
<feature type="region of interest" description="Disordered" evidence="1">
    <location>
        <begin position="70"/>
        <end position="105"/>
    </location>
</feature>
<comment type="caution">
    <text evidence="2">The sequence shown here is derived from an EMBL/GenBank/DDBJ whole genome shotgun (WGS) entry which is preliminary data.</text>
</comment>
<organism evidence="2 3">
    <name type="scientific">Nitzschia inconspicua</name>
    <dbReference type="NCBI Taxonomy" id="303405"/>
    <lineage>
        <taxon>Eukaryota</taxon>
        <taxon>Sar</taxon>
        <taxon>Stramenopiles</taxon>
        <taxon>Ochrophyta</taxon>
        <taxon>Bacillariophyta</taxon>
        <taxon>Bacillariophyceae</taxon>
        <taxon>Bacillariophycidae</taxon>
        <taxon>Bacillariales</taxon>
        <taxon>Bacillariaceae</taxon>
        <taxon>Nitzschia</taxon>
    </lineage>
</organism>
<dbReference type="Pfam" id="PF07145">
    <property type="entry name" value="PAM2"/>
    <property type="match status" value="1"/>
</dbReference>
<sequence>MKLLHCFVVYSSTVENPLAMNSSVSTQVNLHPRCRIAQQHIIVPPKLPSNFNIGNLPSMVSMKNVRSKFLSAKPSNSPENPKKSIPLNPNAKEFTPKFTPMRSPPTLNPRAESTIVLQNIQLDTNAEAPVLTPTTSTSPFNAHDTVQMFSAPTAVSLQQSALPDNFSGMCPPSPLAAFWQPYNVQGAMSAPISPASASYQPSIFYPYGQSFMGQFYNVGPGSEFHVIPNTPMDPLFYAPVMPVHEIDPTFSPHLPYKSVSRPDAQVKQPTIQPKRHLPEPVSCDDCVSCNGGTAKKTEKFLRDTLRIGKWNSPCTTY</sequence>
<protein>
    <submittedName>
        <fullName evidence="2">Ataxin-2 C-terminal domain containing protein</fullName>
    </submittedName>
</protein>
<proteinExistence type="predicted"/>
<dbReference type="EMBL" id="JAGRRH010000016">
    <property type="protein sequence ID" value="KAG7354209.1"/>
    <property type="molecule type" value="Genomic_DNA"/>
</dbReference>
<reference evidence="2" key="1">
    <citation type="journal article" date="2021" name="Sci. Rep.">
        <title>Diploid genomic architecture of Nitzschia inconspicua, an elite biomass production diatom.</title>
        <authorList>
            <person name="Oliver A."/>
            <person name="Podell S."/>
            <person name="Pinowska A."/>
            <person name="Traller J.C."/>
            <person name="Smith S.R."/>
            <person name="McClure R."/>
            <person name="Beliaev A."/>
            <person name="Bohutskyi P."/>
            <person name="Hill E.A."/>
            <person name="Rabines A."/>
            <person name="Zheng H."/>
            <person name="Allen L.Z."/>
            <person name="Kuo A."/>
            <person name="Grigoriev I.V."/>
            <person name="Allen A.E."/>
            <person name="Hazlebeck D."/>
            <person name="Allen E.E."/>
        </authorList>
    </citation>
    <scope>NUCLEOTIDE SEQUENCE</scope>
    <source>
        <strain evidence="2">Hildebrandi</strain>
    </source>
</reference>
<keyword evidence="3" id="KW-1185">Reference proteome</keyword>
<accession>A0A9K3PR33</accession>
<evidence type="ECO:0000313" key="3">
    <source>
        <dbReference type="Proteomes" id="UP000693970"/>
    </source>
</evidence>
<name>A0A9K3PR33_9STRA</name>
<dbReference type="InterPro" id="IPR009818">
    <property type="entry name" value="PAM2_motif"/>
</dbReference>